<evidence type="ECO:0000256" key="5">
    <source>
        <dbReference type="ARBA" id="ARBA00022670"/>
    </source>
</evidence>
<name>A0A9X8UGQ0_9FIRM</name>
<evidence type="ECO:0000313" key="12">
    <source>
        <dbReference type="Proteomes" id="UP000294682"/>
    </source>
</evidence>
<dbReference type="InterPro" id="IPR019757">
    <property type="entry name" value="Pept_S26A_signal_pept_1_Lys-AS"/>
</dbReference>
<keyword evidence="6 8" id="KW-0378">Hydrolase</keyword>
<dbReference type="GO" id="GO:0005886">
    <property type="term" value="C:plasma membrane"/>
    <property type="evidence" value="ECO:0007669"/>
    <property type="project" value="UniProtKB-SubCell"/>
</dbReference>
<dbReference type="EC" id="3.4.21.89" evidence="4 8"/>
<evidence type="ECO:0000256" key="6">
    <source>
        <dbReference type="ARBA" id="ARBA00022801"/>
    </source>
</evidence>
<protein>
    <recommendedName>
        <fullName evidence="4 8">Signal peptidase I</fullName>
        <ecNumber evidence="4 8">3.4.21.89</ecNumber>
    </recommendedName>
</protein>
<evidence type="ECO:0000256" key="9">
    <source>
        <dbReference type="RuleBase" id="RU362042"/>
    </source>
</evidence>
<dbReference type="Pfam" id="PF10502">
    <property type="entry name" value="Peptidase_S26"/>
    <property type="match status" value="1"/>
</dbReference>
<dbReference type="PANTHER" id="PTHR43390">
    <property type="entry name" value="SIGNAL PEPTIDASE I"/>
    <property type="match status" value="1"/>
</dbReference>
<dbReference type="InterPro" id="IPR036286">
    <property type="entry name" value="LexA/Signal_pep-like_sf"/>
</dbReference>
<dbReference type="EMBL" id="SLUK01000015">
    <property type="protein sequence ID" value="TCL41098.1"/>
    <property type="molecule type" value="Genomic_DNA"/>
</dbReference>
<gene>
    <name evidence="11" type="ORF">EDD78_11531</name>
</gene>
<keyword evidence="8" id="KW-1133">Transmembrane helix</keyword>
<dbReference type="CDD" id="cd06530">
    <property type="entry name" value="S26_SPase_I"/>
    <property type="match status" value="1"/>
</dbReference>
<feature type="active site" evidence="7">
    <location>
        <position position="86"/>
    </location>
</feature>
<dbReference type="PRINTS" id="PR00727">
    <property type="entry name" value="LEADERPTASE"/>
</dbReference>
<dbReference type="RefSeq" id="WP_132085263.1">
    <property type="nucleotide sequence ID" value="NZ_SLUK01000015.1"/>
</dbReference>
<keyword evidence="8" id="KW-0472">Membrane</keyword>
<comment type="similarity">
    <text evidence="3 9">Belongs to the peptidase S26 family.</text>
</comment>
<evidence type="ECO:0000256" key="7">
    <source>
        <dbReference type="PIRSR" id="PIRSR600223-1"/>
    </source>
</evidence>
<keyword evidence="12" id="KW-1185">Reference proteome</keyword>
<dbReference type="InterPro" id="IPR000223">
    <property type="entry name" value="Pept_S26A_signal_pept_1"/>
</dbReference>
<dbReference type="SUPFAM" id="SSF51306">
    <property type="entry name" value="LexA/Signal peptidase"/>
    <property type="match status" value="1"/>
</dbReference>
<comment type="caution">
    <text evidence="11">The sequence shown here is derived from an EMBL/GenBank/DDBJ whole genome shotgun (WGS) entry which is preliminary data.</text>
</comment>
<dbReference type="Gene3D" id="2.10.109.10">
    <property type="entry name" value="Umud Fragment, subunit A"/>
    <property type="match status" value="1"/>
</dbReference>
<evidence type="ECO:0000256" key="8">
    <source>
        <dbReference type="RuleBase" id="RU003993"/>
    </source>
</evidence>
<dbReference type="InterPro" id="IPR019533">
    <property type="entry name" value="Peptidase_S26"/>
</dbReference>
<feature type="transmembrane region" description="Helical" evidence="8">
    <location>
        <begin position="21"/>
        <end position="40"/>
    </location>
</feature>
<evidence type="ECO:0000256" key="3">
    <source>
        <dbReference type="ARBA" id="ARBA00009370"/>
    </source>
</evidence>
<reference evidence="11 12" key="1">
    <citation type="submission" date="2019-03" db="EMBL/GenBank/DDBJ databases">
        <title>Genomic Encyclopedia of Type Strains, Phase IV (KMG-IV): sequencing the most valuable type-strain genomes for metagenomic binning, comparative biology and taxonomic classification.</title>
        <authorList>
            <person name="Goeker M."/>
        </authorList>
    </citation>
    <scope>NUCLEOTIDE SEQUENCE [LARGE SCALE GENOMIC DNA]</scope>
    <source>
        <strain evidence="11 12">DSM 100433</strain>
    </source>
</reference>
<dbReference type="GO" id="GO:0004252">
    <property type="term" value="F:serine-type endopeptidase activity"/>
    <property type="evidence" value="ECO:0007669"/>
    <property type="project" value="InterPro"/>
</dbReference>
<dbReference type="PROSITE" id="PS00760">
    <property type="entry name" value="SPASE_I_2"/>
    <property type="match status" value="1"/>
</dbReference>
<evidence type="ECO:0000256" key="2">
    <source>
        <dbReference type="ARBA" id="ARBA00004401"/>
    </source>
</evidence>
<comment type="catalytic activity">
    <reaction evidence="1 8">
        <text>Cleavage of hydrophobic, N-terminal signal or leader sequences from secreted and periplasmic proteins.</text>
        <dbReference type="EC" id="3.4.21.89"/>
    </reaction>
</comment>
<keyword evidence="5 8" id="KW-0645">Protease</keyword>
<organism evidence="11 12">
    <name type="scientific">Harryflintia acetispora</name>
    <dbReference type="NCBI Taxonomy" id="1849041"/>
    <lineage>
        <taxon>Bacteria</taxon>
        <taxon>Bacillati</taxon>
        <taxon>Bacillota</taxon>
        <taxon>Clostridia</taxon>
        <taxon>Eubacteriales</taxon>
        <taxon>Oscillospiraceae</taxon>
        <taxon>Harryflintia</taxon>
    </lineage>
</organism>
<evidence type="ECO:0000256" key="4">
    <source>
        <dbReference type="ARBA" id="ARBA00013208"/>
    </source>
</evidence>
<accession>A0A9X8UGQ0</accession>
<dbReference type="AlphaFoldDB" id="A0A9X8UGQ0"/>
<feature type="domain" description="Peptidase S26" evidence="10">
    <location>
        <begin position="16"/>
        <end position="174"/>
    </location>
</feature>
<evidence type="ECO:0000313" key="11">
    <source>
        <dbReference type="EMBL" id="TCL41098.1"/>
    </source>
</evidence>
<comment type="subcellular location">
    <subcellularLocation>
        <location evidence="2">Cell membrane</location>
        <topology evidence="2">Single-pass type II membrane protein</topology>
    </subcellularLocation>
    <subcellularLocation>
        <location evidence="9">Membrane</location>
        <topology evidence="9">Single-pass type II membrane protein</topology>
    </subcellularLocation>
</comment>
<feature type="active site" evidence="7">
    <location>
        <position position="46"/>
    </location>
</feature>
<dbReference type="Proteomes" id="UP000294682">
    <property type="component" value="Unassembled WGS sequence"/>
</dbReference>
<dbReference type="GO" id="GO:0006465">
    <property type="term" value="P:signal peptide processing"/>
    <property type="evidence" value="ECO:0007669"/>
    <property type="project" value="InterPro"/>
</dbReference>
<dbReference type="PROSITE" id="PS00501">
    <property type="entry name" value="SPASE_I_1"/>
    <property type="match status" value="1"/>
</dbReference>
<dbReference type="PANTHER" id="PTHR43390:SF1">
    <property type="entry name" value="CHLOROPLAST PROCESSING PEPTIDASE"/>
    <property type="match status" value="1"/>
</dbReference>
<proteinExistence type="inferred from homology"/>
<evidence type="ECO:0000256" key="1">
    <source>
        <dbReference type="ARBA" id="ARBA00000677"/>
    </source>
</evidence>
<evidence type="ECO:0000259" key="10">
    <source>
        <dbReference type="Pfam" id="PF10502"/>
    </source>
</evidence>
<dbReference type="NCBIfam" id="TIGR02227">
    <property type="entry name" value="sigpep_I_bact"/>
    <property type="match status" value="1"/>
</dbReference>
<keyword evidence="8" id="KW-0812">Transmembrane</keyword>
<sequence>MQNKEDVAGGTSLAVFEYLEMLIFAAVTVVLLCTFVFRMVRVDGWSMFPTLTDGDFLVSTHMFYEPQKGDIVVITKPNEISSPLIKRVIATGGDTVDIDFDRGKVTVNGTELKEDYINDLTHYQPPQGLDYPLTVPEGEVFAMGDNRNESSDSRDAHIGLIDTRYIMGKTIFRLLPVDNIGPIGHSAGGTFAGV</sequence>
<dbReference type="InterPro" id="IPR019756">
    <property type="entry name" value="Pept_S26A_signal_pept_1_Ser-AS"/>
</dbReference>
<dbReference type="GO" id="GO:0009003">
    <property type="term" value="F:signal peptidase activity"/>
    <property type="evidence" value="ECO:0007669"/>
    <property type="project" value="UniProtKB-EC"/>
</dbReference>